<keyword evidence="7" id="KW-0539">Nucleus</keyword>
<evidence type="ECO:0000256" key="4">
    <source>
        <dbReference type="ARBA" id="ARBA00022722"/>
    </source>
</evidence>
<dbReference type="PANTHER" id="PTHR22930:SF85">
    <property type="entry name" value="GH03217P-RELATED"/>
    <property type="match status" value="1"/>
</dbReference>
<dbReference type="PANTHER" id="PTHR22930">
    <property type="match status" value="1"/>
</dbReference>
<evidence type="ECO:0000259" key="8">
    <source>
        <dbReference type="Pfam" id="PF13359"/>
    </source>
</evidence>
<organism evidence="9 10">
    <name type="scientific">Patiria miniata</name>
    <name type="common">Bat star</name>
    <name type="synonym">Asterina miniata</name>
    <dbReference type="NCBI Taxonomy" id="46514"/>
    <lineage>
        <taxon>Eukaryota</taxon>
        <taxon>Metazoa</taxon>
        <taxon>Echinodermata</taxon>
        <taxon>Eleutherozoa</taxon>
        <taxon>Asterozoa</taxon>
        <taxon>Asteroidea</taxon>
        <taxon>Valvatacea</taxon>
        <taxon>Valvatida</taxon>
        <taxon>Asterinidae</taxon>
        <taxon>Patiria</taxon>
    </lineage>
</organism>
<dbReference type="InterPro" id="IPR013324">
    <property type="entry name" value="RNA_pol_sigma_r3/r4-like"/>
</dbReference>
<dbReference type="SUPFAM" id="SSF88659">
    <property type="entry name" value="Sigma3 and sigma4 domains of RNA polymerase sigma factors"/>
    <property type="match status" value="1"/>
</dbReference>
<dbReference type="RefSeq" id="XP_038069278.1">
    <property type="nucleotide sequence ID" value="XM_038213350.1"/>
</dbReference>
<evidence type="ECO:0000256" key="2">
    <source>
        <dbReference type="ARBA" id="ARBA00004123"/>
    </source>
</evidence>
<comment type="similarity">
    <text evidence="3">Belongs to the HARBI1 family.</text>
</comment>
<proteinExistence type="inferred from homology"/>
<dbReference type="GeneID" id="119723144"/>
<keyword evidence="10" id="KW-1185">Reference proteome</keyword>
<dbReference type="Pfam" id="PF13359">
    <property type="entry name" value="DDE_Tnp_4"/>
    <property type="match status" value="1"/>
</dbReference>
<accession>A0A913ZEX9</accession>
<dbReference type="InterPro" id="IPR027806">
    <property type="entry name" value="HARBI1_dom"/>
</dbReference>
<evidence type="ECO:0000313" key="9">
    <source>
        <dbReference type="EnsemblMetazoa" id="XP_038049621.1"/>
    </source>
</evidence>
<reference evidence="9" key="1">
    <citation type="submission" date="2022-11" db="UniProtKB">
        <authorList>
            <consortium name="EnsemblMetazoa"/>
        </authorList>
    </citation>
    <scope>IDENTIFICATION</scope>
</reference>
<name>A0A913ZEX9_PATMI</name>
<evidence type="ECO:0000256" key="3">
    <source>
        <dbReference type="ARBA" id="ARBA00006958"/>
    </source>
</evidence>
<dbReference type="EnsemblMetazoa" id="XM_038213350.1">
    <property type="protein sequence ID" value="XP_038069278.1"/>
    <property type="gene ID" value="LOC119738450"/>
</dbReference>
<keyword evidence="5" id="KW-0479">Metal-binding</keyword>
<evidence type="ECO:0000256" key="5">
    <source>
        <dbReference type="ARBA" id="ARBA00022723"/>
    </source>
</evidence>
<dbReference type="GO" id="GO:0005634">
    <property type="term" value="C:nucleus"/>
    <property type="evidence" value="ECO:0007669"/>
    <property type="project" value="UniProtKB-SubCell"/>
</dbReference>
<dbReference type="OMA" id="LCYMANT"/>
<keyword evidence="6" id="KW-0378">Hydrolase</keyword>
<protein>
    <recommendedName>
        <fullName evidence="8">DDE Tnp4 domain-containing protein</fullName>
    </recommendedName>
</protein>
<dbReference type="InterPro" id="IPR045249">
    <property type="entry name" value="HARBI1-like"/>
</dbReference>
<evidence type="ECO:0000256" key="7">
    <source>
        <dbReference type="ARBA" id="ARBA00023242"/>
    </source>
</evidence>
<sequence>MAELAIVLHDLMFEFDDDEALDGDNDFPSYILAFVNQKREKVPRIEGFVETVVPQYTSWDFKYHFRISRVTFERLLGEVGPELYRDYCGGNTPLLPDKQCLTFLWYACNQSSMRGVSHMFGLSKSTVHSCIHKVAATISTRRHSVIRWPDQTRQAHIAEGFAGESCLRGIVGVIDGTHIRIINILNGQPDYINRKSYPSVQLQLVVDDMMLITDAYVGWPGSVHDARVFRNSPLYHDVEDGHKLAEHQYLIGDTAYPLRSWLVTPFKDNGHLSQQQRRFNRMLSGKRQVVERAIGHLKGRFRRLRELMFHDISQICQFIMATCVMHNLCVLSDDDVSSFINFDDQDDMELENIFADATGGHVRRNALVAQC</sequence>
<evidence type="ECO:0000256" key="1">
    <source>
        <dbReference type="ARBA" id="ARBA00001968"/>
    </source>
</evidence>
<dbReference type="RefSeq" id="XP_038049621.1">
    <property type="nucleotide sequence ID" value="XM_038193693.1"/>
</dbReference>
<dbReference type="OrthoDB" id="6062494at2759"/>
<dbReference type="GeneID" id="119738450"/>
<comment type="subcellular location">
    <subcellularLocation>
        <location evidence="2">Nucleus</location>
    </subcellularLocation>
</comment>
<dbReference type="EnsemblMetazoa" id="XM_038193693.1">
    <property type="protein sequence ID" value="XP_038049621.1"/>
    <property type="gene ID" value="LOC119723144"/>
</dbReference>
<evidence type="ECO:0000313" key="10">
    <source>
        <dbReference type="Proteomes" id="UP000887568"/>
    </source>
</evidence>
<comment type="cofactor">
    <cofactor evidence="1">
        <name>a divalent metal cation</name>
        <dbReference type="ChEBI" id="CHEBI:60240"/>
    </cofactor>
</comment>
<evidence type="ECO:0000256" key="6">
    <source>
        <dbReference type="ARBA" id="ARBA00022801"/>
    </source>
</evidence>
<dbReference type="GO" id="GO:0016787">
    <property type="term" value="F:hydrolase activity"/>
    <property type="evidence" value="ECO:0007669"/>
    <property type="project" value="UniProtKB-KW"/>
</dbReference>
<dbReference type="Proteomes" id="UP000887568">
    <property type="component" value="Unplaced"/>
</dbReference>
<keyword evidence="4" id="KW-0540">Nuclease</keyword>
<dbReference type="GO" id="GO:0004518">
    <property type="term" value="F:nuclease activity"/>
    <property type="evidence" value="ECO:0007669"/>
    <property type="project" value="UniProtKB-KW"/>
</dbReference>
<dbReference type="AlphaFoldDB" id="A0A913ZEX9"/>
<dbReference type="GO" id="GO:0046872">
    <property type="term" value="F:metal ion binding"/>
    <property type="evidence" value="ECO:0007669"/>
    <property type="project" value="UniProtKB-KW"/>
</dbReference>
<feature type="domain" description="DDE Tnp4" evidence="8">
    <location>
        <begin position="174"/>
        <end position="327"/>
    </location>
</feature>